<gene>
    <name evidence="1" type="ORF">DXN04_17165</name>
</gene>
<comment type="caution">
    <text evidence="1">The sequence shown here is derived from an EMBL/GenBank/DDBJ whole genome shotgun (WGS) entry which is preliminary data.</text>
</comment>
<name>A0A3E1P0M6_9BACT</name>
<dbReference type="AlphaFoldDB" id="A0A3E1P0M6"/>
<protein>
    <submittedName>
        <fullName evidence="1">Uncharacterized protein</fullName>
    </submittedName>
</protein>
<accession>A0A3E1P0M6</accession>
<dbReference type="EMBL" id="QTJV01000006">
    <property type="protein sequence ID" value="RFM33690.1"/>
    <property type="molecule type" value="Genomic_DNA"/>
</dbReference>
<dbReference type="RefSeq" id="WP_116854612.1">
    <property type="nucleotide sequence ID" value="NZ_QTJV01000006.1"/>
</dbReference>
<organism evidence="1 2">
    <name type="scientific">Chitinophaga silvisoli</name>
    <dbReference type="NCBI Taxonomy" id="2291814"/>
    <lineage>
        <taxon>Bacteria</taxon>
        <taxon>Pseudomonadati</taxon>
        <taxon>Bacteroidota</taxon>
        <taxon>Chitinophagia</taxon>
        <taxon>Chitinophagales</taxon>
        <taxon>Chitinophagaceae</taxon>
        <taxon>Chitinophaga</taxon>
    </lineage>
</organism>
<reference evidence="1 2" key="1">
    <citation type="submission" date="2018-08" db="EMBL/GenBank/DDBJ databases">
        <title>Chitinophaga sp. K20C18050901, a novel bacterium isolated from forest soil.</title>
        <authorList>
            <person name="Wang C."/>
        </authorList>
    </citation>
    <scope>NUCLEOTIDE SEQUENCE [LARGE SCALE GENOMIC DNA]</scope>
    <source>
        <strain evidence="1 2">K20C18050901</strain>
    </source>
</reference>
<dbReference type="OrthoDB" id="4827574at2"/>
<dbReference type="Proteomes" id="UP000261174">
    <property type="component" value="Unassembled WGS sequence"/>
</dbReference>
<evidence type="ECO:0000313" key="2">
    <source>
        <dbReference type="Proteomes" id="UP000261174"/>
    </source>
</evidence>
<keyword evidence="2" id="KW-1185">Reference proteome</keyword>
<evidence type="ECO:0000313" key="1">
    <source>
        <dbReference type="EMBL" id="RFM33690.1"/>
    </source>
</evidence>
<proteinExistence type="predicted"/>
<sequence length="78" mass="9147">MISLCVNKVPKYLQEDDLPDHVTERDDLNDNTLRHPEVNENYSFSDIGQEEYDGQRYDLVQKLRDAGLVINSLNNLYF</sequence>